<organism evidence="3 4">
    <name type="scientific">Microbacterium awajiense</name>
    <dbReference type="NCBI Taxonomy" id="415214"/>
    <lineage>
        <taxon>Bacteria</taxon>
        <taxon>Bacillati</taxon>
        <taxon>Actinomycetota</taxon>
        <taxon>Actinomycetes</taxon>
        <taxon>Micrococcales</taxon>
        <taxon>Microbacteriaceae</taxon>
        <taxon>Microbacterium</taxon>
    </lineage>
</organism>
<evidence type="ECO:0000313" key="3">
    <source>
        <dbReference type="EMBL" id="GAA3630296.1"/>
    </source>
</evidence>
<comment type="caution">
    <text evidence="3">The sequence shown here is derived from an EMBL/GenBank/DDBJ whole genome shotgun (WGS) entry which is preliminary data.</text>
</comment>
<dbReference type="Pfam" id="PF00156">
    <property type="entry name" value="Pribosyltran"/>
    <property type="match status" value="1"/>
</dbReference>
<dbReference type="Proteomes" id="UP001501697">
    <property type="component" value="Unassembled WGS sequence"/>
</dbReference>
<dbReference type="RefSeq" id="WP_344736990.1">
    <property type="nucleotide sequence ID" value="NZ_BAAAYU010000003.1"/>
</dbReference>
<sequence length="232" mass="24120">MFDAESVPRAFQDALAFVLPVDCAGCSTPDTALCETCRAALAPRPRALETDVDAPVYAGLPFDGVAARVMRGLKEEGRTALARALAPALAAALARLPGDPDVPPWIVPVPTSRASMRRRGYRVADLIARRAGFVPRHPLRLARQPADQRGLTADERRVNVVGSMAARRAAGRRVVVIDDVSTTGATLGEAVRALREAGADVVGGAVVAATPLRAGGGASFGGPWGEASETHG</sequence>
<keyword evidence="3" id="KW-0808">Transferase</keyword>
<proteinExistence type="inferred from homology"/>
<dbReference type="EMBL" id="BAAAYU010000003">
    <property type="protein sequence ID" value="GAA3630296.1"/>
    <property type="molecule type" value="Genomic_DNA"/>
</dbReference>
<name>A0ABP7AE69_9MICO</name>
<evidence type="ECO:0000313" key="4">
    <source>
        <dbReference type="Proteomes" id="UP001501697"/>
    </source>
</evidence>
<comment type="similarity">
    <text evidence="1">Belongs to the ComF/GntX family.</text>
</comment>
<keyword evidence="4" id="KW-1185">Reference proteome</keyword>
<dbReference type="InterPro" id="IPR051910">
    <property type="entry name" value="ComF/GntX_DNA_util-trans"/>
</dbReference>
<dbReference type="GO" id="GO:0016757">
    <property type="term" value="F:glycosyltransferase activity"/>
    <property type="evidence" value="ECO:0007669"/>
    <property type="project" value="UniProtKB-KW"/>
</dbReference>
<dbReference type="CDD" id="cd06223">
    <property type="entry name" value="PRTases_typeI"/>
    <property type="match status" value="1"/>
</dbReference>
<reference evidence="4" key="1">
    <citation type="journal article" date="2019" name="Int. J. Syst. Evol. Microbiol.">
        <title>The Global Catalogue of Microorganisms (GCM) 10K type strain sequencing project: providing services to taxonomists for standard genome sequencing and annotation.</title>
        <authorList>
            <consortium name="The Broad Institute Genomics Platform"/>
            <consortium name="The Broad Institute Genome Sequencing Center for Infectious Disease"/>
            <person name="Wu L."/>
            <person name="Ma J."/>
        </authorList>
    </citation>
    <scope>NUCLEOTIDE SEQUENCE [LARGE SCALE GENOMIC DNA]</scope>
    <source>
        <strain evidence="4">JCM 16544</strain>
    </source>
</reference>
<dbReference type="InterPro" id="IPR029057">
    <property type="entry name" value="PRTase-like"/>
</dbReference>
<protein>
    <submittedName>
        <fullName evidence="3">Phosphoribosyltransferase family protein</fullName>
    </submittedName>
</protein>
<accession>A0ABP7AE69</accession>
<evidence type="ECO:0000259" key="2">
    <source>
        <dbReference type="Pfam" id="PF00156"/>
    </source>
</evidence>
<keyword evidence="3" id="KW-0328">Glycosyltransferase</keyword>
<dbReference type="InterPro" id="IPR000836">
    <property type="entry name" value="PRTase_dom"/>
</dbReference>
<evidence type="ECO:0000256" key="1">
    <source>
        <dbReference type="ARBA" id="ARBA00008007"/>
    </source>
</evidence>
<dbReference type="SUPFAM" id="SSF53271">
    <property type="entry name" value="PRTase-like"/>
    <property type="match status" value="1"/>
</dbReference>
<feature type="domain" description="Phosphoribosyltransferase" evidence="2">
    <location>
        <begin position="118"/>
        <end position="211"/>
    </location>
</feature>
<dbReference type="PANTHER" id="PTHR47505:SF1">
    <property type="entry name" value="DNA UTILIZATION PROTEIN YHGH"/>
    <property type="match status" value="1"/>
</dbReference>
<gene>
    <name evidence="3" type="ORF">GCM10022200_11260</name>
</gene>
<dbReference type="Gene3D" id="3.40.50.2020">
    <property type="match status" value="1"/>
</dbReference>
<dbReference type="PANTHER" id="PTHR47505">
    <property type="entry name" value="DNA UTILIZATION PROTEIN YHGH"/>
    <property type="match status" value="1"/>
</dbReference>